<reference evidence="6 7" key="1">
    <citation type="submission" date="2017-10" db="EMBL/GenBank/DDBJ databases">
        <title>Biodiversity and function of Thalassospira species in the particle-attached aromatic-hydrocarbon-degrading consortia from the surface seawater of the China South Sea.</title>
        <authorList>
            <person name="Dong C."/>
            <person name="Liu R."/>
            <person name="Shao Z."/>
        </authorList>
    </citation>
    <scope>NUCLEOTIDE SEQUENCE [LARGE SCALE GENOMIC DNA]</scope>
    <source>
        <strain evidence="6 7">CSC3H3</strain>
    </source>
</reference>
<keyword evidence="2" id="KW-0238">DNA-binding</keyword>
<evidence type="ECO:0000313" key="6">
    <source>
        <dbReference type="EMBL" id="AUG55113.1"/>
    </source>
</evidence>
<dbReference type="InterPro" id="IPR009057">
    <property type="entry name" value="Homeodomain-like_sf"/>
</dbReference>
<dbReference type="Pfam" id="PF12833">
    <property type="entry name" value="HTH_18"/>
    <property type="match status" value="1"/>
</dbReference>
<evidence type="ECO:0000256" key="3">
    <source>
        <dbReference type="ARBA" id="ARBA00023163"/>
    </source>
</evidence>
<dbReference type="PANTHER" id="PTHR46796">
    <property type="entry name" value="HTH-TYPE TRANSCRIPTIONAL ACTIVATOR RHAS-RELATED"/>
    <property type="match status" value="1"/>
</dbReference>
<accession>A0ABM6QET0</accession>
<protein>
    <submittedName>
        <fullName evidence="6">AraC family transcriptional regulator</fullName>
    </submittedName>
</protein>
<organism evidence="6 7">
    <name type="scientific">Thalassospira marina</name>
    <dbReference type="NCBI Taxonomy" id="2048283"/>
    <lineage>
        <taxon>Bacteria</taxon>
        <taxon>Pseudomonadati</taxon>
        <taxon>Pseudomonadota</taxon>
        <taxon>Alphaproteobacteria</taxon>
        <taxon>Rhodospirillales</taxon>
        <taxon>Thalassospiraceae</taxon>
        <taxon>Thalassospira</taxon>
    </lineage>
</organism>
<dbReference type="InterPro" id="IPR020449">
    <property type="entry name" value="Tscrpt_reg_AraC-type_HTH"/>
</dbReference>
<dbReference type="SMART" id="SM00342">
    <property type="entry name" value="HTH_ARAC"/>
    <property type="match status" value="1"/>
</dbReference>
<feature type="region of interest" description="Disordered" evidence="4">
    <location>
        <begin position="303"/>
        <end position="327"/>
    </location>
</feature>
<dbReference type="InterPro" id="IPR018062">
    <property type="entry name" value="HTH_AraC-typ_CS"/>
</dbReference>
<feature type="domain" description="HTH araC/xylS-type" evidence="5">
    <location>
        <begin position="204"/>
        <end position="302"/>
    </location>
</feature>
<name>A0ABM6QET0_9PROT</name>
<evidence type="ECO:0000256" key="4">
    <source>
        <dbReference type="SAM" id="MobiDB-lite"/>
    </source>
</evidence>
<dbReference type="PROSITE" id="PS00041">
    <property type="entry name" value="HTH_ARAC_FAMILY_1"/>
    <property type="match status" value="1"/>
</dbReference>
<evidence type="ECO:0000256" key="1">
    <source>
        <dbReference type="ARBA" id="ARBA00023015"/>
    </source>
</evidence>
<evidence type="ECO:0000256" key="2">
    <source>
        <dbReference type="ARBA" id="ARBA00023125"/>
    </source>
</evidence>
<sequence>MMDPFSQIFSLLAVKSAATARFEAGGKWALRFPAKPYLKFNAVLEGESWITLPGSAPCKLERGDTFLMADAPEFIISSAPDIPAQEAATVLDHLPPNILHFGGKETVMIGGGFVFEENDARFLLGMLPKFVLIPAHQAEAEALRTTLSLLNAELTSQQGAMGSSLVTRRLADILLVQGMRAYGMQKQGSDTQGWIRALADPQIGRVLTHIHRDLGATYSVQELATMAGMSRSGFALRFRNLVGYAPLEYICHWRMQIARNDLRDPNLSIADLAARLGYGSESAFGNAFKRVFGTSPRAYWQNSDMNAHDTPRSPFTSQTETAFFPAR</sequence>
<dbReference type="Gene3D" id="1.10.10.60">
    <property type="entry name" value="Homeodomain-like"/>
    <property type="match status" value="2"/>
</dbReference>
<evidence type="ECO:0000259" key="5">
    <source>
        <dbReference type="PROSITE" id="PS01124"/>
    </source>
</evidence>
<keyword evidence="1" id="KW-0805">Transcription regulation</keyword>
<keyword evidence="7" id="KW-1185">Reference proteome</keyword>
<dbReference type="InterPro" id="IPR018060">
    <property type="entry name" value="HTH_AraC"/>
</dbReference>
<dbReference type="InterPro" id="IPR050204">
    <property type="entry name" value="AraC_XylS_family_regulators"/>
</dbReference>
<dbReference type="PRINTS" id="PR00032">
    <property type="entry name" value="HTHARAC"/>
</dbReference>
<dbReference type="EMBL" id="CP024199">
    <property type="protein sequence ID" value="AUG55113.1"/>
    <property type="molecule type" value="Genomic_DNA"/>
</dbReference>
<evidence type="ECO:0000313" key="7">
    <source>
        <dbReference type="Proteomes" id="UP000233458"/>
    </source>
</evidence>
<dbReference type="PROSITE" id="PS01124">
    <property type="entry name" value="HTH_ARAC_FAMILY_2"/>
    <property type="match status" value="1"/>
</dbReference>
<dbReference type="Proteomes" id="UP000233458">
    <property type="component" value="Chromosome"/>
</dbReference>
<dbReference type="PANTHER" id="PTHR46796:SF7">
    <property type="entry name" value="ARAC FAMILY TRANSCRIPTIONAL REGULATOR"/>
    <property type="match status" value="1"/>
</dbReference>
<dbReference type="Pfam" id="PF12852">
    <property type="entry name" value="Cupin_6"/>
    <property type="match status" value="1"/>
</dbReference>
<dbReference type="InterPro" id="IPR032783">
    <property type="entry name" value="AraC_lig"/>
</dbReference>
<proteinExistence type="predicted"/>
<dbReference type="SUPFAM" id="SSF46689">
    <property type="entry name" value="Homeodomain-like"/>
    <property type="match status" value="2"/>
</dbReference>
<gene>
    <name evidence="6" type="ORF">CSC3H3_13575</name>
</gene>
<keyword evidence="3" id="KW-0804">Transcription</keyword>